<protein>
    <submittedName>
        <fullName evidence="2">Uncharacterized protein</fullName>
    </submittedName>
</protein>
<keyword evidence="3" id="KW-1185">Reference proteome</keyword>
<gene>
    <name evidence="2" type="ORF">I316_06920</name>
</gene>
<evidence type="ECO:0000313" key="2">
    <source>
        <dbReference type="EMBL" id="OCF31517.1"/>
    </source>
</evidence>
<organism evidence="2 3">
    <name type="scientific">Kwoniella heveanensis BCC8398</name>
    <dbReference type="NCBI Taxonomy" id="1296120"/>
    <lineage>
        <taxon>Eukaryota</taxon>
        <taxon>Fungi</taxon>
        <taxon>Dikarya</taxon>
        <taxon>Basidiomycota</taxon>
        <taxon>Agaricomycotina</taxon>
        <taxon>Tremellomycetes</taxon>
        <taxon>Tremellales</taxon>
        <taxon>Cryptococcaceae</taxon>
        <taxon>Kwoniella</taxon>
    </lineage>
</organism>
<proteinExistence type="predicted"/>
<feature type="compositionally biased region" description="Polar residues" evidence="1">
    <location>
        <begin position="13"/>
        <end position="29"/>
    </location>
</feature>
<name>A0A1B9GKK1_9TREE</name>
<reference evidence="2 3" key="1">
    <citation type="submission" date="2013-07" db="EMBL/GenBank/DDBJ databases">
        <title>The Genome Sequence of Cryptococcus heveanensis BCC8398.</title>
        <authorList>
            <consortium name="The Broad Institute Genome Sequencing Platform"/>
            <person name="Cuomo C."/>
            <person name="Litvintseva A."/>
            <person name="Chen Y."/>
            <person name="Heitman J."/>
            <person name="Sun S."/>
            <person name="Springer D."/>
            <person name="Dromer F."/>
            <person name="Young S.K."/>
            <person name="Zeng Q."/>
            <person name="Gargeya S."/>
            <person name="Fitzgerald M."/>
            <person name="Abouelleil A."/>
            <person name="Alvarado L."/>
            <person name="Berlin A.M."/>
            <person name="Chapman S.B."/>
            <person name="Dewar J."/>
            <person name="Goldberg J."/>
            <person name="Griggs A."/>
            <person name="Gujja S."/>
            <person name="Hansen M."/>
            <person name="Howarth C."/>
            <person name="Imamovic A."/>
            <person name="Larimer J."/>
            <person name="McCowan C."/>
            <person name="Murphy C."/>
            <person name="Pearson M."/>
            <person name="Priest M."/>
            <person name="Roberts A."/>
            <person name="Saif S."/>
            <person name="Shea T."/>
            <person name="Sykes S."/>
            <person name="Wortman J."/>
            <person name="Nusbaum C."/>
            <person name="Birren B."/>
        </authorList>
    </citation>
    <scope>NUCLEOTIDE SEQUENCE [LARGE SCALE GENOMIC DNA]</scope>
    <source>
        <strain evidence="2 3">BCC8398</strain>
    </source>
</reference>
<reference evidence="3" key="2">
    <citation type="submission" date="2013-12" db="EMBL/GenBank/DDBJ databases">
        <title>Evolution of pathogenesis and genome organization in the Tremellales.</title>
        <authorList>
            <person name="Cuomo C."/>
            <person name="Litvintseva A."/>
            <person name="Heitman J."/>
            <person name="Chen Y."/>
            <person name="Sun S."/>
            <person name="Springer D."/>
            <person name="Dromer F."/>
            <person name="Young S."/>
            <person name="Zeng Q."/>
            <person name="Chapman S."/>
            <person name="Gujja S."/>
            <person name="Saif S."/>
            <person name="Birren B."/>
        </authorList>
    </citation>
    <scope>NUCLEOTIDE SEQUENCE [LARGE SCALE GENOMIC DNA]</scope>
    <source>
        <strain evidence="3">BCC8398</strain>
    </source>
</reference>
<feature type="region of interest" description="Disordered" evidence="1">
    <location>
        <begin position="1"/>
        <end position="29"/>
    </location>
</feature>
<evidence type="ECO:0000313" key="3">
    <source>
        <dbReference type="Proteomes" id="UP000092666"/>
    </source>
</evidence>
<dbReference type="Proteomes" id="UP000092666">
    <property type="component" value="Unassembled WGS sequence"/>
</dbReference>
<feature type="region of interest" description="Disordered" evidence="1">
    <location>
        <begin position="51"/>
        <end position="99"/>
    </location>
</feature>
<dbReference type="EMBL" id="KV700134">
    <property type="protein sequence ID" value="OCF31517.1"/>
    <property type="molecule type" value="Genomic_DNA"/>
</dbReference>
<evidence type="ECO:0000256" key="1">
    <source>
        <dbReference type="SAM" id="MobiDB-lite"/>
    </source>
</evidence>
<accession>A0A1B9GKK1</accession>
<dbReference type="AlphaFoldDB" id="A0A1B9GKK1"/>
<sequence>MAGDNPDDDKRTSLTSSAANTNVSHTPSASFINRALSTAGSFLQKSGLSQNMIRSGFGDPLEGELPISDPGQSGAASSHAETTATAGSTNPGSGDGGVQ</sequence>
<feature type="compositionally biased region" description="Low complexity" evidence="1">
    <location>
        <begin position="73"/>
        <end position="89"/>
    </location>
</feature>